<proteinExistence type="predicted"/>
<reference evidence="1" key="2">
    <citation type="journal article" date="2015" name="Data Brief">
        <title>Shoot transcriptome of the giant reed, Arundo donax.</title>
        <authorList>
            <person name="Barrero R.A."/>
            <person name="Guerrero F.D."/>
            <person name="Moolhuijzen P."/>
            <person name="Goolsby J.A."/>
            <person name="Tidwell J."/>
            <person name="Bellgard S.E."/>
            <person name="Bellgard M.I."/>
        </authorList>
    </citation>
    <scope>NUCLEOTIDE SEQUENCE</scope>
    <source>
        <tissue evidence="1">Shoot tissue taken approximately 20 cm above the soil surface</tissue>
    </source>
</reference>
<name>A0A0A9EG99_ARUDO</name>
<evidence type="ECO:0000313" key="1">
    <source>
        <dbReference type="EMBL" id="JAD95052.1"/>
    </source>
</evidence>
<organism evidence="1">
    <name type="scientific">Arundo donax</name>
    <name type="common">Giant reed</name>
    <name type="synonym">Donax arundinaceus</name>
    <dbReference type="NCBI Taxonomy" id="35708"/>
    <lineage>
        <taxon>Eukaryota</taxon>
        <taxon>Viridiplantae</taxon>
        <taxon>Streptophyta</taxon>
        <taxon>Embryophyta</taxon>
        <taxon>Tracheophyta</taxon>
        <taxon>Spermatophyta</taxon>
        <taxon>Magnoliopsida</taxon>
        <taxon>Liliopsida</taxon>
        <taxon>Poales</taxon>
        <taxon>Poaceae</taxon>
        <taxon>PACMAD clade</taxon>
        <taxon>Arundinoideae</taxon>
        <taxon>Arundineae</taxon>
        <taxon>Arundo</taxon>
    </lineage>
</organism>
<reference evidence="1" key="1">
    <citation type="submission" date="2014-09" db="EMBL/GenBank/DDBJ databases">
        <authorList>
            <person name="Magalhaes I.L.F."/>
            <person name="Oliveira U."/>
            <person name="Santos F.R."/>
            <person name="Vidigal T.H.D.A."/>
            <person name="Brescovit A.D."/>
            <person name="Santos A.J."/>
        </authorList>
    </citation>
    <scope>NUCLEOTIDE SEQUENCE</scope>
    <source>
        <tissue evidence="1">Shoot tissue taken approximately 20 cm above the soil surface</tissue>
    </source>
</reference>
<protein>
    <submittedName>
        <fullName evidence="1">Uncharacterized protein</fullName>
    </submittedName>
</protein>
<dbReference type="AlphaFoldDB" id="A0A0A9EG99"/>
<dbReference type="EMBL" id="GBRH01202843">
    <property type="protein sequence ID" value="JAD95052.1"/>
    <property type="molecule type" value="Transcribed_RNA"/>
</dbReference>
<sequence length="43" mass="4743">MARCGSDRYSRRRWCWMLLRVEGTGAEGGGGEAGIERIGEVIT</sequence>
<accession>A0A0A9EG99</accession>